<organism evidence="2">
    <name type="scientific">Solanum lycopersicum</name>
    <name type="common">Tomato</name>
    <name type="synonym">Lycopersicon esculentum</name>
    <dbReference type="NCBI Taxonomy" id="4081"/>
    <lineage>
        <taxon>Eukaryota</taxon>
        <taxon>Viridiplantae</taxon>
        <taxon>Streptophyta</taxon>
        <taxon>Embryophyta</taxon>
        <taxon>Tracheophyta</taxon>
        <taxon>Spermatophyta</taxon>
        <taxon>Magnoliopsida</taxon>
        <taxon>eudicotyledons</taxon>
        <taxon>Gunneridae</taxon>
        <taxon>Pentapetalae</taxon>
        <taxon>asterids</taxon>
        <taxon>lamiids</taxon>
        <taxon>Solanales</taxon>
        <taxon>Solanaceae</taxon>
        <taxon>Solanoideae</taxon>
        <taxon>Solaneae</taxon>
        <taxon>Solanum</taxon>
        <taxon>Solanum subgen. Lycopersicon</taxon>
    </lineage>
</organism>
<dbReference type="AlphaFoldDB" id="A0A3Q7GJH8"/>
<evidence type="ECO:0000313" key="3">
    <source>
        <dbReference type="Proteomes" id="UP000004994"/>
    </source>
</evidence>
<evidence type="ECO:0000259" key="1">
    <source>
        <dbReference type="Pfam" id="PF16211"/>
    </source>
</evidence>
<dbReference type="Gramene" id="Solyc05g025957.1.1">
    <property type="protein sequence ID" value="Solyc05g025957.1.1"/>
    <property type="gene ID" value="Solyc05g025957.1"/>
</dbReference>
<keyword evidence="3" id="KW-1185">Reference proteome</keyword>
<reference evidence="2" key="2">
    <citation type="submission" date="2019-01" db="UniProtKB">
        <authorList>
            <consortium name="EnsemblPlants"/>
        </authorList>
    </citation>
    <scope>IDENTIFICATION</scope>
    <source>
        <strain evidence="2">cv. Heinz 1706</strain>
    </source>
</reference>
<evidence type="ECO:0000313" key="2">
    <source>
        <dbReference type="EnsemblPlants" id="Solyc05g025957.1.1"/>
    </source>
</evidence>
<dbReference type="InParanoid" id="A0A3Q7GJH8"/>
<name>A0A3Q7GJH8_SOLLC</name>
<proteinExistence type="predicted"/>
<accession>A0A3Q7GJH8</accession>
<dbReference type="Proteomes" id="UP000004994">
    <property type="component" value="Chromosome 5"/>
</dbReference>
<dbReference type="EnsemblPlants" id="Solyc05g025957.1.1">
    <property type="protein sequence ID" value="Solyc05g025957.1.1"/>
    <property type="gene ID" value="Solyc05g025957.1"/>
</dbReference>
<reference evidence="2" key="1">
    <citation type="journal article" date="2012" name="Nature">
        <title>The tomato genome sequence provides insights into fleshy fruit evolution.</title>
        <authorList>
            <consortium name="Tomato Genome Consortium"/>
        </authorList>
    </citation>
    <scope>NUCLEOTIDE SEQUENCE [LARGE SCALE GENOMIC DNA]</scope>
    <source>
        <strain evidence="2">cv. Heinz 1706</strain>
    </source>
</reference>
<protein>
    <recommendedName>
        <fullName evidence="1">Histone H2A C-terminal domain-containing protein</fullName>
    </recommendedName>
</protein>
<dbReference type="InterPro" id="IPR032454">
    <property type="entry name" value="Histone_H2A_C"/>
</dbReference>
<feature type="domain" description="Histone H2A C-terminal" evidence="1">
    <location>
        <begin position="40"/>
        <end position="59"/>
    </location>
</feature>
<sequence length="70" mass="7804">MKINKNPIGVLVSRDLKTPVAMIGKGRSVGDKKTRIILSLRHLTIPNGGVIPNIHNIFLEMFPKSLKMVR</sequence>
<dbReference type="Pfam" id="PF16211">
    <property type="entry name" value="Histone_H2A_C"/>
    <property type="match status" value="1"/>
</dbReference>